<comment type="similarity">
    <text evidence="8 9">Belongs to the TonB-dependent receptor family.</text>
</comment>
<dbReference type="SUPFAM" id="SSF56935">
    <property type="entry name" value="Porins"/>
    <property type="match status" value="1"/>
</dbReference>
<dbReference type="RefSeq" id="WP_115591923.1">
    <property type="nucleotide sequence ID" value="NZ_QRHA01000002.1"/>
</dbReference>
<evidence type="ECO:0000259" key="12">
    <source>
        <dbReference type="Pfam" id="PF00593"/>
    </source>
</evidence>
<dbReference type="InterPro" id="IPR036942">
    <property type="entry name" value="Beta-barrel_TonB_sf"/>
</dbReference>
<dbReference type="Gene3D" id="2.60.40.1120">
    <property type="entry name" value="Carboxypeptidase-like, regulatory domain"/>
    <property type="match status" value="1"/>
</dbReference>
<protein>
    <submittedName>
        <fullName evidence="14">TonB-dependent receptor</fullName>
    </submittedName>
</protein>
<evidence type="ECO:0000256" key="8">
    <source>
        <dbReference type="PROSITE-ProRule" id="PRU01360"/>
    </source>
</evidence>
<evidence type="ECO:0000256" key="11">
    <source>
        <dbReference type="SAM" id="SignalP"/>
    </source>
</evidence>
<organism evidence="14 15">
    <name type="scientific">Alteromonas aestuariivivens</name>
    <dbReference type="NCBI Taxonomy" id="1938339"/>
    <lineage>
        <taxon>Bacteria</taxon>
        <taxon>Pseudomonadati</taxon>
        <taxon>Pseudomonadota</taxon>
        <taxon>Gammaproteobacteria</taxon>
        <taxon>Alteromonadales</taxon>
        <taxon>Alteromonadaceae</taxon>
        <taxon>Alteromonas/Salinimonas group</taxon>
        <taxon>Alteromonas</taxon>
    </lineage>
</organism>
<evidence type="ECO:0000256" key="9">
    <source>
        <dbReference type="RuleBase" id="RU003357"/>
    </source>
</evidence>
<dbReference type="SUPFAM" id="SSF49464">
    <property type="entry name" value="Carboxypeptidase regulatory domain-like"/>
    <property type="match status" value="1"/>
</dbReference>
<comment type="caution">
    <text evidence="14">The sequence shown here is derived from an EMBL/GenBank/DDBJ whole genome shotgun (WGS) entry which is preliminary data.</text>
</comment>
<accession>A0A3D8MCQ8</accession>
<dbReference type="GO" id="GO:0009279">
    <property type="term" value="C:cell outer membrane"/>
    <property type="evidence" value="ECO:0007669"/>
    <property type="project" value="UniProtKB-SubCell"/>
</dbReference>
<dbReference type="InterPro" id="IPR008969">
    <property type="entry name" value="CarboxyPept-like_regulatory"/>
</dbReference>
<keyword evidence="6 8" id="KW-0472">Membrane</keyword>
<keyword evidence="4 8" id="KW-0812">Transmembrane</keyword>
<dbReference type="InterPro" id="IPR039426">
    <property type="entry name" value="TonB-dep_rcpt-like"/>
</dbReference>
<name>A0A3D8MCQ8_9ALTE</name>
<keyword evidence="2 8" id="KW-0813">Transport</keyword>
<evidence type="ECO:0000256" key="4">
    <source>
        <dbReference type="ARBA" id="ARBA00022692"/>
    </source>
</evidence>
<keyword evidence="5 9" id="KW-0798">TonB box</keyword>
<evidence type="ECO:0000256" key="6">
    <source>
        <dbReference type="ARBA" id="ARBA00023136"/>
    </source>
</evidence>
<evidence type="ECO:0000256" key="7">
    <source>
        <dbReference type="ARBA" id="ARBA00023237"/>
    </source>
</evidence>
<dbReference type="AlphaFoldDB" id="A0A3D8MCQ8"/>
<evidence type="ECO:0000256" key="1">
    <source>
        <dbReference type="ARBA" id="ARBA00004571"/>
    </source>
</evidence>
<dbReference type="InterPro" id="IPR012910">
    <property type="entry name" value="Plug_dom"/>
</dbReference>
<dbReference type="Pfam" id="PF07715">
    <property type="entry name" value="Plug"/>
    <property type="match status" value="1"/>
</dbReference>
<evidence type="ECO:0000256" key="3">
    <source>
        <dbReference type="ARBA" id="ARBA00022452"/>
    </source>
</evidence>
<dbReference type="EMBL" id="QRHA01000002">
    <property type="protein sequence ID" value="RDV28009.1"/>
    <property type="molecule type" value="Genomic_DNA"/>
</dbReference>
<evidence type="ECO:0000313" key="14">
    <source>
        <dbReference type="EMBL" id="RDV28009.1"/>
    </source>
</evidence>
<feature type="compositionally biased region" description="Acidic residues" evidence="10">
    <location>
        <begin position="344"/>
        <end position="353"/>
    </location>
</feature>
<dbReference type="Gene3D" id="2.170.130.10">
    <property type="entry name" value="TonB-dependent receptor, plug domain"/>
    <property type="match status" value="1"/>
</dbReference>
<evidence type="ECO:0000256" key="5">
    <source>
        <dbReference type="ARBA" id="ARBA00023077"/>
    </source>
</evidence>
<gene>
    <name evidence="14" type="ORF">DXV75_03300</name>
</gene>
<dbReference type="PROSITE" id="PS52016">
    <property type="entry name" value="TONB_DEPENDENT_REC_3"/>
    <property type="match status" value="1"/>
</dbReference>
<proteinExistence type="inferred from homology"/>
<evidence type="ECO:0000259" key="13">
    <source>
        <dbReference type="Pfam" id="PF07715"/>
    </source>
</evidence>
<keyword evidence="11" id="KW-0732">Signal</keyword>
<dbReference type="GO" id="GO:0015344">
    <property type="term" value="F:siderophore uptake transmembrane transporter activity"/>
    <property type="evidence" value="ECO:0007669"/>
    <property type="project" value="TreeGrafter"/>
</dbReference>
<comment type="subcellular location">
    <subcellularLocation>
        <location evidence="1 8">Cell outer membrane</location>
        <topology evidence="1 8">Multi-pass membrane protein</topology>
    </subcellularLocation>
</comment>
<keyword evidence="7 8" id="KW-0998">Cell outer membrane</keyword>
<feature type="region of interest" description="Disordered" evidence="10">
    <location>
        <begin position="334"/>
        <end position="356"/>
    </location>
</feature>
<keyword evidence="14" id="KW-0675">Receptor</keyword>
<dbReference type="GO" id="GO:0044718">
    <property type="term" value="P:siderophore transmembrane transport"/>
    <property type="evidence" value="ECO:0007669"/>
    <property type="project" value="TreeGrafter"/>
</dbReference>
<feature type="chain" id="PRO_5017765242" evidence="11">
    <location>
        <begin position="22"/>
        <end position="793"/>
    </location>
</feature>
<dbReference type="InterPro" id="IPR037066">
    <property type="entry name" value="Plug_dom_sf"/>
</dbReference>
<dbReference type="PANTHER" id="PTHR30069:SF40">
    <property type="entry name" value="TONB-DEPENDENT RECEPTOR NMB0964-RELATED"/>
    <property type="match status" value="1"/>
</dbReference>
<evidence type="ECO:0000256" key="2">
    <source>
        <dbReference type="ARBA" id="ARBA00022448"/>
    </source>
</evidence>
<sequence>MKNLSRISSSVLLAFSPLSFAATITGTVTDIQGAPIAGAEVKLEGSRRVETTDEAGRYELRDIAVKDVHIHVFSDKFIHGDRDLGVVEQDQVVDFVLAPTSMDNIVVTATALQTSVLESVTPVSVIGAEQLRKIQAPTLGETLKATPGVHSTYFGPVSSSPVIRGNDGPRVKIVQNGLDVSDVSRVGPDHNVAANTSSATQVEVLRGPATLQYGSGAIGGVINVVDKRIPKQVPYALEGEAELRYSGADKGQFAKVDVTAGKGNLAYHFDGFIRETEDVRIPGYASLNPDEDEPKGVLENSAMDSSSYTAGFSYVQDEGYLGFAVEQLDNLYGVPGHEHHHEDEHEEQTEPEADTGTQIDVDMTRYQLAGEWNDLNDTFTNIRFAASYTDYQHAELEGQEIGTVFSNKGSDLRLTANHGGTGAWHGVIGVQYHNADYEALGEEAFTPATDTASYALFMVEQKKVGDFTVELGARFERTEYQAGDTEWELHTEHLETDHDEEHADEAHVFTFDEYRFTSASFSAGVNWEYQQGHGLAVTLSRNERAPSQQELFAGGQHLATQTFEVGLVYDLDDTGEVSESLLGAEEEVSTNIDITLRRFIGEWGYTVSLFYNSAGDYIYQAQTGLFTEAGHEEEAGAEEHGDEEGLPVFYFQQADATIYGAEAELYVDLTPNWRLEAFGDLIRAEIDSQDLPRTPPMRLGASLHYDNEVLSAEFGAVWNDSQKNVAPFESVTSGYTLLNANLQYSVFTDSVEWVMFARADNLTDEDARVHTSFLKEQAPLPGRNFSFGVRAVF</sequence>
<dbReference type="Pfam" id="PF13620">
    <property type="entry name" value="CarboxypepD_reg"/>
    <property type="match status" value="1"/>
</dbReference>
<feature type="domain" description="TonB-dependent receptor-like beta-barrel" evidence="12">
    <location>
        <begin position="353"/>
        <end position="762"/>
    </location>
</feature>
<evidence type="ECO:0000313" key="15">
    <source>
        <dbReference type="Proteomes" id="UP000256561"/>
    </source>
</evidence>
<keyword evidence="3 8" id="KW-1134">Transmembrane beta strand</keyword>
<feature type="signal peptide" evidence="11">
    <location>
        <begin position="1"/>
        <end position="21"/>
    </location>
</feature>
<dbReference type="Proteomes" id="UP000256561">
    <property type="component" value="Unassembled WGS sequence"/>
</dbReference>
<dbReference type="InterPro" id="IPR000531">
    <property type="entry name" value="Beta-barrel_TonB"/>
</dbReference>
<evidence type="ECO:0000256" key="10">
    <source>
        <dbReference type="SAM" id="MobiDB-lite"/>
    </source>
</evidence>
<reference evidence="15" key="1">
    <citation type="submission" date="2018-08" db="EMBL/GenBank/DDBJ databases">
        <authorList>
            <person name="Zhang J."/>
            <person name="Du Z.-J."/>
        </authorList>
    </citation>
    <scope>NUCLEOTIDE SEQUENCE [LARGE SCALE GENOMIC DNA]</scope>
    <source>
        <strain evidence="15">KCTC 52655</strain>
    </source>
</reference>
<dbReference type="OrthoDB" id="9795928at2"/>
<keyword evidence="15" id="KW-1185">Reference proteome</keyword>
<dbReference type="PANTHER" id="PTHR30069">
    <property type="entry name" value="TONB-DEPENDENT OUTER MEMBRANE RECEPTOR"/>
    <property type="match status" value="1"/>
</dbReference>
<dbReference type="Gene3D" id="2.40.170.20">
    <property type="entry name" value="TonB-dependent receptor, beta-barrel domain"/>
    <property type="match status" value="1"/>
</dbReference>
<feature type="domain" description="TonB-dependent receptor plug" evidence="13">
    <location>
        <begin position="118"/>
        <end position="221"/>
    </location>
</feature>
<dbReference type="Pfam" id="PF00593">
    <property type="entry name" value="TonB_dep_Rec_b-barrel"/>
    <property type="match status" value="1"/>
</dbReference>